<evidence type="ECO:0000256" key="2">
    <source>
        <dbReference type="ARBA" id="ARBA00011233"/>
    </source>
</evidence>
<protein>
    <recommendedName>
        <fullName evidence="6">Corrinoid adenosyltransferase</fullName>
        <ecNumber evidence="6">2.5.1.17</ecNumber>
    </recommendedName>
    <alternativeName>
        <fullName evidence="6">Cob(II)alamin adenosyltransferase</fullName>
    </alternativeName>
    <alternativeName>
        <fullName evidence="6">Cob(II)yrinic acid a,c-diamide adenosyltransferase</fullName>
    </alternativeName>
    <alternativeName>
        <fullName evidence="6">Cobinamide/cobalamin adenosyltransferase</fullName>
    </alternativeName>
</protein>
<comment type="catalytic activity">
    <reaction evidence="6">
        <text>2 cob(II)alamin + reduced [electron-transfer flavoprotein] + 2 ATP = 2 adenosylcob(III)alamin + 2 triphosphate + oxidized [electron-transfer flavoprotein] + 3 H(+)</text>
        <dbReference type="Rhea" id="RHEA:28671"/>
        <dbReference type="Rhea" id="RHEA-COMP:10685"/>
        <dbReference type="Rhea" id="RHEA-COMP:10686"/>
        <dbReference type="ChEBI" id="CHEBI:15378"/>
        <dbReference type="ChEBI" id="CHEBI:16304"/>
        <dbReference type="ChEBI" id="CHEBI:18036"/>
        <dbReference type="ChEBI" id="CHEBI:18408"/>
        <dbReference type="ChEBI" id="CHEBI:30616"/>
        <dbReference type="ChEBI" id="CHEBI:57692"/>
        <dbReference type="ChEBI" id="CHEBI:58307"/>
        <dbReference type="EC" id="2.5.1.17"/>
    </reaction>
</comment>
<keyword evidence="3 6" id="KW-0808">Transferase</keyword>
<dbReference type="EMBL" id="FMVF01000002">
    <property type="protein sequence ID" value="SCX78568.1"/>
    <property type="molecule type" value="Genomic_DNA"/>
</dbReference>
<evidence type="ECO:0000256" key="6">
    <source>
        <dbReference type="RuleBase" id="RU366026"/>
    </source>
</evidence>
<gene>
    <name evidence="8" type="ORF">SAMN02927903_00047</name>
</gene>
<dbReference type="Pfam" id="PF01923">
    <property type="entry name" value="Cob_adeno_trans"/>
    <property type="match status" value="1"/>
</dbReference>
<comment type="similarity">
    <text evidence="1 6">Belongs to the Cob(I)alamin adenosyltransferase family.</text>
</comment>
<dbReference type="FunFam" id="1.20.1200.10:FF:000001">
    <property type="entry name" value="Cob(I)yrinic acid a,c-diamide adenosyltransferase"/>
    <property type="match status" value="1"/>
</dbReference>
<keyword evidence="9" id="KW-1185">Reference proteome</keyword>
<evidence type="ECO:0000256" key="5">
    <source>
        <dbReference type="ARBA" id="ARBA00022840"/>
    </source>
</evidence>
<evidence type="ECO:0000259" key="7">
    <source>
        <dbReference type="Pfam" id="PF01923"/>
    </source>
</evidence>
<dbReference type="AlphaFoldDB" id="A0A1G5AKY6"/>
<proteinExistence type="inferred from homology"/>
<dbReference type="Proteomes" id="UP000199354">
    <property type="component" value="Unassembled WGS sequence"/>
</dbReference>
<keyword evidence="5 6" id="KW-0067">ATP-binding</keyword>
<dbReference type="SUPFAM" id="SSF89028">
    <property type="entry name" value="Cobalamin adenosyltransferase-like"/>
    <property type="match status" value="1"/>
</dbReference>
<dbReference type="UniPathway" id="UPA00148">
    <property type="reaction ID" value="UER00233"/>
</dbReference>
<dbReference type="STRING" id="490189.SAMN02927903_00047"/>
<name>A0A1G5AKY6_9FLAO</name>
<dbReference type="GO" id="GO:0005524">
    <property type="term" value="F:ATP binding"/>
    <property type="evidence" value="ECO:0007669"/>
    <property type="project" value="UniProtKB-UniRule"/>
</dbReference>
<feature type="domain" description="Cobalamin adenosyltransferase-like" evidence="7">
    <location>
        <begin position="3"/>
        <end position="173"/>
    </location>
</feature>
<dbReference type="EC" id="2.5.1.17" evidence="6"/>
<dbReference type="GO" id="GO:0008817">
    <property type="term" value="F:corrinoid adenosyltransferase activity"/>
    <property type="evidence" value="ECO:0007669"/>
    <property type="project" value="UniProtKB-UniRule"/>
</dbReference>
<comment type="subunit">
    <text evidence="2">Homotrimer.</text>
</comment>
<organism evidence="8 9">
    <name type="scientific">Flavobacterium caeni</name>
    <dbReference type="NCBI Taxonomy" id="490189"/>
    <lineage>
        <taxon>Bacteria</taxon>
        <taxon>Pseudomonadati</taxon>
        <taxon>Bacteroidota</taxon>
        <taxon>Flavobacteriia</taxon>
        <taxon>Flavobacteriales</taxon>
        <taxon>Flavobacteriaceae</taxon>
        <taxon>Flavobacterium</taxon>
    </lineage>
</organism>
<dbReference type="InterPro" id="IPR036451">
    <property type="entry name" value="CblAdoTrfase-like_sf"/>
</dbReference>
<comment type="catalytic activity">
    <reaction evidence="6">
        <text>2 cob(II)yrinate a,c diamide + reduced [electron-transfer flavoprotein] + 2 ATP = 2 adenosylcob(III)yrinate a,c-diamide + 2 triphosphate + oxidized [electron-transfer flavoprotein] + 3 H(+)</text>
        <dbReference type="Rhea" id="RHEA:11528"/>
        <dbReference type="Rhea" id="RHEA-COMP:10685"/>
        <dbReference type="Rhea" id="RHEA-COMP:10686"/>
        <dbReference type="ChEBI" id="CHEBI:15378"/>
        <dbReference type="ChEBI" id="CHEBI:18036"/>
        <dbReference type="ChEBI" id="CHEBI:30616"/>
        <dbReference type="ChEBI" id="CHEBI:57692"/>
        <dbReference type="ChEBI" id="CHEBI:58307"/>
        <dbReference type="ChEBI" id="CHEBI:58503"/>
        <dbReference type="ChEBI" id="CHEBI:58537"/>
        <dbReference type="EC" id="2.5.1.17"/>
    </reaction>
</comment>
<keyword evidence="6" id="KW-0169">Cobalamin biosynthesis</keyword>
<accession>A0A1G5AKY6</accession>
<keyword evidence="4 6" id="KW-0547">Nucleotide-binding</keyword>
<dbReference type="PANTHER" id="PTHR12213:SF0">
    <property type="entry name" value="CORRINOID ADENOSYLTRANSFERASE MMAB"/>
    <property type="match status" value="1"/>
</dbReference>
<evidence type="ECO:0000313" key="9">
    <source>
        <dbReference type="Proteomes" id="UP000199354"/>
    </source>
</evidence>
<evidence type="ECO:0000313" key="8">
    <source>
        <dbReference type="EMBL" id="SCX78568.1"/>
    </source>
</evidence>
<reference evidence="8 9" key="1">
    <citation type="submission" date="2016-10" db="EMBL/GenBank/DDBJ databases">
        <authorList>
            <person name="de Groot N.N."/>
        </authorList>
    </citation>
    <scope>NUCLEOTIDE SEQUENCE [LARGE SCALE GENOMIC DNA]</scope>
    <source>
        <strain evidence="8 9">CGMCC 1.7031</strain>
    </source>
</reference>
<evidence type="ECO:0000256" key="1">
    <source>
        <dbReference type="ARBA" id="ARBA00007487"/>
    </source>
</evidence>
<dbReference type="PANTHER" id="PTHR12213">
    <property type="entry name" value="CORRINOID ADENOSYLTRANSFERASE"/>
    <property type="match status" value="1"/>
</dbReference>
<dbReference type="InterPro" id="IPR029499">
    <property type="entry name" value="PduO-typ"/>
</dbReference>
<dbReference type="InterPro" id="IPR016030">
    <property type="entry name" value="CblAdoTrfase-like"/>
</dbReference>
<dbReference type="NCBIfam" id="TIGR00636">
    <property type="entry name" value="PduO_Nterm"/>
    <property type="match status" value="1"/>
</dbReference>
<dbReference type="Gene3D" id="1.20.1200.10">
    <property type="entry name" value="Cobalamin adenosyltransferase-like"/>
    <property type="match status" value="1"/>
</dbReference>
<sequence length="189" mass="21558">MKVYTKTGDKGTTALFGGTRVPKDHIRIESYGTVDELNSWIGLIRDQDIHPEYKKILIEIQDRLFTAGAILATPPDKETLKNGQPRLNIPLISESDIELLENQIDTMERELPQMTHFVLPGGHSTVSYCHIARCVCRRAERLSVHLAHEEPIDALVIKYLNRLSDYLFVLARKLSADVQAEEVKWIPRK</sequence>
<dbReference type="RefSeq" id="WP_091139876.1">
    <property type="nucleotide sequence ID" value="NZ_FMVF01000002.1"/>
</dbReference>
<dbReference type="OrthoDB" id="9778896at2"/>
<evidence type="ECO:0000256" key="4">
    <source>
        <dbReference type="ARBA" id="ARBA00022741"/>
    </source>
</evidence>
<evidence type="ECO:0000256" key="3">
    <source>
        <dbReference type="ARBA" id="ARBA00022679"/>
    </source>
</evidence>
<comment type="pathway">
    <text evidence="6">Cofactor biosynthesis; adenosylcobalamin biosynthesis; adenosylcobalamin from cob(II)yrinate a,c-diamide: step 2/7.</text>
</comment>
<dbReference type="GO" id="GO:0009236">
    <property type="term" value="P:cobalamin biosynthetic process"/>
    <property type="evidence" value="ECO:0007669"/>
    <property type="project" value="UniProtKB-UniRule"/>
</dbReference>